<organism evidence="2 3">
    <name type="scientific">Chitinivorax tropicus</name>
    <dbReference type="NCBI Taxonomy" id="714531"/>
    <lineage>
        <taxon>Bacteria</taxon>
        <taxon>Pseudomonadati</taxon>
        <taxon>Pseudomonadota</taxon>
        <taxon>Betaproteobacteria</taxon>
        <taxon>Chitinivorax</taxon>
    </lineage>
</organism>
<feature type="region of interest" description="Disordered" evidence="1">
    <location>
        <begin position="27"/>
        <end position="61"/>
    </location>
</feature>
<evidence type="ECO:0000313" key="3">
    <source>
        <dbReference type="Proteomes" id="UP000575898"/>
    </source>
</evidence>
<dbReference type="AlphaFoldDB" id="A0A840MSN3"/>
<proteinExistence type="predicted"/>
<dbReference type="Proteomes" id="UP000575898">
    <property type="component" value="Unassembled WGS sequence"/>
</dbReference>
<gene>
    <name evidence="2" type="ORF">HNQ59_002717</name>
</gene>
<name>A0A840MSN3_9PROT</name>
<evidence type="ECO:0000256" key="1">
    <source>
        <dbReference type="SAM" id="MobiDB-lite"/>
    </source>
</evidence>
<protein>
    <submittedName>
        <fullName evidence="2">Uncharacterized protein</fullName>
    </submittedName>
</protein>
<accession>A0A840MSN3</accession>
<dbReference type="EMBL" id="JACHHY010000016">
    <property type="protein sequence ID" value="MBB5019416.1"/>
    <property type="molecule type" value="Genomic_DNA"/>
</dbReference>
<evidence type="ECO:0000313" key="2">
    <source>
        <dbReference type="EMBL" id="MBB5019416.1"/>
    </source>
</evidence>
<sequence length="61" mass="6993">MVALYWHCINLPRFMLLDHEHLSPWLPLPVSDNNRKSPKAQPKTTEPAAYKPSSPKTIQTP</sequence>
<keyword evidence="3" id="KW-1185">Reference proteome</keyword>
<comment type="caution">
    <text evidence="2">The sequence shown here is derived from an EMBL/GenBank/DDBJ whole genome shotgun (WGS) entry which is preliminary data.</text>
</comment>
<reference evidence="2 3" key="1">
    <citation type="submission" date="2020-08" db="EMBL/GenBank/DDBJ databases">
        <title>Genomic Encyclopedia of Type Strains, Phase IV (KMG-IV): sequencing the most valuable type-strain genomes for metagenomic binning, comparative biology and taxonomic classification.</title>
        <authorList>
            <person name="Goeker M."/>
        </authorList>
    </citation>
    <scope>NUCLEOTIDE SEQUENCE [LARGE SCALE GENOMIC DNA]</scope>
    <source>
        <strain evidence="2 3">DSM 27165</strain>
    </source>
</reference>